<dbReference type="AlphaFoldDB" id="A0AAN9Y6U6"/>
<evidence type="ECO:0000313" key="7">
    <source>
        <dbReference type="Proteomes" id="UP001367676"/>
    </source>
</evidence>
<dbReference type="GO" id="GO:0007283">
    <property type="term" value="P:spermatogenesis"/>
    <property type="evidence" value="ECO:0007669"/>
    <property type="project" value="TreeGrafter"/>
</dbReference>
<dbReference type="PANTHER" id="PTHR14695:SF4">
    <property type="entry name" value="PROTEIN NESSUN DORMA"/>
    <property type="match status" value="1"/>
</dbReference>
<evidence type="ECO:0000256" key="3">
    <source>
        <dbReference type="ARBA" id="ARBA00023212"/>
    </source>
</evidence>
<evidence type="ECO:0000313" key="6">
    <source>
        <dbReference type="EMBL" id="KAK7602133.1"/>
    </source>
</evidence>
<evidence type="ECO:0000259" key="5">
    <source>
        <dbReference type="Pfam" id="PF23762"/>
    </source>
</evidence>
<dbReference type="InterPro" id="IPR045140">
    <property type="entry name" value="SHCBP1-like"/>
</dbReference>
<keyword evidence="7" id="KW-1185">Reference proteome</keyword>
<evidence type="ECO:0000259" key="4">
    <source>
        <dbReference type="Pfam" id="PF13229"/>
    </source>
</evidence>
<dbReference type="EMBL" id="JBBCAQ010000010">
    <property type="protein sequence ID" value="KAK7602133.1"/>
    <property type="molecule type" value="Genomic_DNA"/>
</dbReference>
<dbReference type="SUPFAM" id="SSF51126">
    <property type="entry name" value="Pectin lyase-like"/>
    <property type="match status" value="1"/>
</dbReference>
<dbReference type="PANTHER" id="PTHR14695">
    <property type="entry name" value="SHC SH2-DOMAIN BINDING PROTEIN 1-RELATED"/>
    <property type="match status" value="1"/>
</dbReference>
<proteinExistence type="predicted"/>
<feature type="domain" description="Right handed beta helix" evidence="4">
    <location>
        <begin position="406"/>
        <end position="480"/>
    </location>
</feature>
<dbReference type="InterPro" id="IPR011050">
    <property type="entry name" value="Pectin_lyase_fold/virulence"/>
</dbReference>
<keyword evidence="2" id="KW-0963">Cytoplasm</keyword>
<dbReference type="Pfam" id="PF23762">
    <property type="entry name" value="SHCBP_N"/>
    <property type="match status" value="1"/>
</dbReference>
<accession>A0AAN9Y6U6</accession>
<dbReference type="GO" id="GO:0005819">
    <property type="term" value="C:spindle"/>
    <property type="evidence" value="ECO:0007669"/>
    <property type="project" value="UniProtKB-SubCell"/>
</dbReference>
<dbReference type="InterPro" id="IPR057508">
    <property type="entry name" value="SHCBP-like_N"/>
</dbReference>
<gene>
    <name evidence="6" type="ORF">V9T40_009574</name>
</gene>
<dbReference type="Pfam" id="PF13229">
    <property type="entry name" value="Beta_helix"/>
    <property type="match status" value="1"/>
</dbReference>
<name>A0AAN9Y6U6_9HEMI</name>
<dbReference type="Proteomes" id="UP001367676">
    <property type="component" value="Unassembled WGS sequence"/>
</dbReference>
<organism evidence="6 7">
    <name type="scientific">Parthenolecanium corni</name>
    <dbReference type="NCBI Taxonomy" id="536013"/>
    <lineage>
        <taxon>Eukaryota</taxon>
        <taxon>Metazoa</taxon>
        <taxon>Ecdysozoa</taxon>
        <taxon>Arthropoda</taxon>
        <taxon>Hexapoda</taxon>
        <taxon>Insecta</taxon>
        <taxon>Pterygota</taxon>
        <taxon>Neoptera</taxon>
        <taxon>Paraneoptera</taxon>
        <taxon>Hemiptera</taxon>
        <taxon>Sternorrhyncha</taxon>
        <taxon>Coccoidea</taxon>
        <taxon>Coccidae</taxon>
        <taxon>Parthenolecanium</taxon>
    </lineage>
</organism>
<evidence type="ECO:0000256" key="2">
    <source>
        <dbReference type="ARBA" id="ARBA00022490"/>
    </source>
</evidence>
<feature type="domain" description="SHC SH2" evidence="5">
    <location>
        <begin position="14"/>
        <end position="254"/>
    </location>
</feature>
<evidence type="ECO:0000256" key="1">
    <source>
        <dbReference type="ARBA" id="ARBA00004186"/>
    </source>
</evidence>
<reference evidence="6 7" key="1">
    <citation type="submission" date="2024-03" db="EMBL/GenBank/DDBJ databases">
        <title>Adaptation during the transition from Ophiocordyceps entomopathogen to insect associate is accompanied by gene loss and intensified selection.</title>
        <authorList>
            <person name="Ward C.M."/>
            <person name="Onetto C.A."/>
            <person name="Borneman A.R."/>
        </authorList>
    </citation>
    <scope>NUCLEOTIDE SEQUENCE [LARGE SCALE GENOMIC DNA]</scope>
    <source>
        <strain evidence="6">AWRI1</strain>
        <tissue evidence="6">Single Adult Female</tissue>
    </source>
</reference>
<comment type="caution">
    <text evidence="6">The sequence shown here is derived from an EMBL/GenBank/DDBJ whole genome shotgun (WGS) entry which is preliminary data.</text>
</comment>
<protein>
    <submittedName>
        <fullName evidence="6">Uncharacterized protein</fullName>
    </submittedName>
</protein>
<sequence length="519" mass="60080">MRDRMKIFKSYAQRLEEYTYILSTFSSTCVVSGSVSEICNVWSIYLELHLQPKEWRAIWYILRPNCDDLGINFPQIVEVMVENVDFNSLTASVRILNDDNDCEPLDLSGVITNAPLKDLYVTIDQDNPKMDAHAIAEYIDQLRVFFHHLWYPWDADSDCSIPNWCVDNLENRLQMYFDKLLGKVHYITGKKIKHLMERGEELYENMNKYSIESSTTDEKQLLQHSDAIIVHEECFNELELIKMELSKLEISQLRNIEDARNRRKSTLPRVIIVVGHESIAEVDACLQSSWSFVKEHDGSESRIFAKIKDAFLEYSENDTIILCSQENLLNPREHFDFAVNLIGLPERKIVISDTRSHWCLFECLSNDIRISNLAFEVQYVRSVITIKRGCVYLDRVRLASNGSQLPTAIQVYEDASLLAMNCDFSGFDIAIECFGRTSVKLDKCTFRDNNICLKVSSESRLEIFDCDMIQSKSIPIQLEQLDHAEKRINPLSYLSSVTEMNILRCKFADESRVLEVIQS</sequence>
<comment type="subcellular location">
    <subcellularLocation>
        <location evidence="1">Cytoplasm</location>
        <location evidence="1">Cytoskeleton</location>
        <location evidence="1">Spindle</location>
    </subcellularLocation>
</comment>
<dbReference type="InterPro" id="IPR039448">
    <property type="entry name" value="Beta_helix"/>
</dbReference>
<keyword evidence="3" id="KW-0206">Cytoskeleton</keyword>
<dbReference type="GO" id="GO:0007112">
    <property type="term" value="P:male meiosis cytokinesis"/>
    <property type="evidence" value="ECO:0007669"/>
    <property type="project" value="TreeGrafter"/>
</dbReference>